<dbReference type="InterPro" id="IPR032805">
    <property type="entry name" value="Wax_synthase_dom"/>
</dbReference>
<feature type="transmembrane region" description="Helical" evidence="8">
    <location>
        <begin position="81"/>
        <end position="102"/>
    </location>
</feature>
<sequence>MPAAVSTIMMYVTQEEMVHWMISFVASCVGFASVFKSIAVIFHNYPPEVDQDLRSFLCWYISFTEPVFVKDKLKRVTIPEILDRGALLMGKILGLFTLLSIFRSFGLYPSQYTSISQLLPSAITPLIDGFVHVWFIYFFLSFAIDFGMLFYSVLFGASVEPGFFNPLLTSRSLRECWAQKWNLSVQSLLKRNVYIPCRKAGVRRELSTVLTFLASGLLHEYTFSIHNTASYRIGEATIFFTMMGILVLVEGAIAKIMPINLQELAEQVPSVVISSIMVLLVAAAVPLFIRSWLESGVIDATSEIFPHFLCTSESG</sequence>
<organism evidence="10 11">
    <name type="scientific">Cylindrotheca closterium</name>
    <dbReference type="NCBI Taxonomy" id="2856"/>
    <lineage>
        <taxon>Eukaryota</taxon>
        <taxon>Sar</taxon>
        <taxon>Stramenopiles</taxon>
        <taxon>Ochrophyta</taxon>
        <taxon>Bacillariophyta</taxon>
        <taxon>Bacillariophyceae</taxon>
        <taxon>Bacillariophycidae</taxon>
        <taxon>Bacillariales</taxon>
        <taxon>Bacillariaceae</taxon>
        <taxon>Cylindrotheca</taxon>
    </lineage>
</organism>
<name>A0AAD2FDL1_9STRA</name>
<evidence type="ECO:0000256" key="6">
    <source>
        <dbReference type="ARBA" id="ARBA00022989"/>
    </source>
</evidence>
<evidence type="ECO:0000256" key="5">
    <source>
        <dbReference type="ARBA" id="ARBA00022692"/>
    </source>
</evidence>
<dbReference type="PANTHER" id="PTHR31595">
    <property type="entry name" value="LONG-CHAIN-ALCOHOL O-FATTY-ACYLTRANSFERASE 3-RELATED"/>
    <property type="match status" value="1"/>
</dbReference>
<evidence type="ECO:0000256" key="4">
    <source>
        <dbReference type="ARBA" id="ARBA00022679"/>
    </source>
</evidence>
<dbReference type="GO" id="GO:0006629">
    <property type="term" value="P:lipid metabolic process"/>
    <property type="evidence" value="ECO:0007669"/>
    <property type="project" value="InterPro"/>
</dbReference>
<feature type="domain" description="Wax synthase" evidence="9">
    <location>
        <begin position="161"/>
        <end position="241"/>
    </location>
</feature>
<keyword evidence="7 8" id="KW-0472">Membrane</keyword>
<dbReference type="Pfam" id="PF13813">
    <property type="entry name" value="MBOAT_2"/>
    <property type="match status" value="1"/>
</dbReference>
<evidence type="ECO:0000256" key="3">
    <source>
        <dbReference type="ARBA" id="ARBA00007282"/>
    </source>
</evidence>
<feature type="transmembrane region" description="Helical" evidence="8">
    <location>
        <begin position="236"/>
        <end position="256"/>
    </location>
</feature>
<dbReference type="GO" id="GO:0008374">
    <property type="term" value="F:O-acyltransferase activity"/>
    <property type="evidence" value="ECO:0007669"/>
    <property type="project" value="InterPro"/>
</dbReference>
<dbReference type="InterPro" id="IPR044851">
    <property type="entry name" value="Wax_synthase"/>
</dbReference>
<proteinExistence type="inferred from homology"/>
<dbReference type="Proteomes" id="UP001295423">
    <property type="component" value="Unassembled WGS sequence"/>
</dbReference>
<comment type="caution">
    <text evidence="10">The sequence shown here is derived from an EMBL/GenBank/DDBJ whole genome shotgun (WGS) entry which is preliminary data.</text>
</comment>
<dbReference type="EMBL" id="CAKOGP040000113">
    <property type="protein sequence ID" value="CAJ1930813.1"/>
    <property type="molecule type" value="Genomic_DNA"/>
</dbReference>
<gene>
    <name evidence="10" type="ORF">CYCCA115_LOCUS2100</name>
</gene>
<evidence type="ECO:0000256" key="2">
    <source>
        <dbReference type="ARBA" id="ARBA00005179"/>
    </source>
</evidence>
<reference evidence="10" key="1">
    <citation type="submission" date="2023-08" db="EMBL/GenBank/DDBJ databases">
        <authorList>
            <person name="Audoor S."/>
            <person name="Bilcke G."/>
        </authorList>
    </citation>
    <scope>NUCLEOTIDE SEQUENCE</scope>
</reference>
<keyword evidence="4" id="KW-0808">Transferase</keyword>
<evidence type="ECO:0000256" key="1">
    <source>
        <dbReference type="ARBA" id="ARBA00004141"/>
    </source>
</evidence>
<keyword evidence="11" id="KW-1185">Reference proteome</keyword>
<evidence type="ECO:0000256" key="7">
    <source>
        <dbReference type="ARBA" id="ARBA00023136"/>
    </source>
</evidence>
<feature type="transmembrane region" description="Helical" evidence="8">
    <location>
        <begin position="268"/>
        <end position="289"/>
    </location>
</feature>
<dbReference type="GO" id="GO:0016020">
    <property type="term" value="C:membrane"/>
    <property type="evidence" value="ECO:0007669"/>
    <property type="project" value="UniProtKB-SubCell"/>
</dbReference>
<evidence type="ECO:0000256" key="8">
    <source>
        <dbReference type="SAM" id="Phobius"/>
    </source>
</evidence>
<comment type="subcellular location">
    <subcellularLocation>
        <location evidence="1">Membrane</location>
        <topology evidence="1">Multi-pass membrane protein</topology>
    </subcellularLocation>
</comment>
<comment type="pathway">
    <text evidence="2">Secondary metabolite biosynthesis.</text>
</comment>
<evidence type="ECO:0000313" key="10">
    <source>
        <dbReference type="EMBL" id="CAJ1930813.1"/>
    </source>
</evidence>
<keyword evidence="5 8" id="KW-0812">Transmembrane</keyword>
<keyword evidence="6 8" id="KW-1133">Transmembrane helix</keyword>
<feature type="transmembrane region" description="Helical" evidence="8">
    <location>
        <begin position="20"/>
        <end position="41"/>
    </location>
</feature>
<dbReference type="PANTHER" id="PTHR31595:SF57">
    <property type="entry name" value="OS04G0481900 PROTEIN"/>
    <property type="match status" value="1"/>
</dbReference>
<protein>
    <recommendedName>
        <fullName evidence="9">Wax synthase domain-containing protein</fullName>
    </recommendedName>
</protein>
<accession>A0AAD2FDL1</accession>
<evidence type="ECO:0000259" key="9">
    <source>
        <dbReference type="Pfam" id="PF13813"/>
    </source>
</evidence>
<dbReference type="AlphaFoldDB" id="A0AAD2FDL1"/>
<evidence type="ECO:0000313" key="11">
    <source>
        <dbReference type="Proteomes" id="UP001295423"/>
    </source>
</evidence>
<feature type="transmembrane region" description="Helical" evidence="8">
    <location>
        <begin position="134"/>
        <end position="157"/>
    </location>
</feature>
<comment type="similarity">
    <text evidence="3">Belongs to the wax synthase family.</text>
</comment>